<name>A0ACB6RZU9_9PLEO</name>
<keyword evidence="2" id="KW-1185">Reference proteome</keyword>
<accession>A0ACB6RZU9</accession>
<evidence type="ECO:0000313" key="1">
    <source>
        <dbReference type="EMBL" id="KAF2627303.1"/>
    </source>
</evidence>
<dbReference type="EMBL" id="MU006717">
    <property type="protein sequence ID" value="KAF2627303.1"/>
    <property type="molecule type" value="Genomic_DNA"/>
</dbReference>
<reference evidence="1" key="1">
    <citation type="journal article" date="2020" name="Stud. Mycol.">
        <title>101 Dothideomycetes genomes: a test case for predicting lifestyles and emergence of pathogens.</title>
        <authorList>
            <person name="Haridas S."/>
            <person name="Albert R."/>
            <person name="Binder M."/>
            <person name="Bloem J."/>
            <person name="Labutti K."/>
            <person name="Salamov A."/>
            <person name="Andreopoulos B."/>
            <person name="Baker S."/>
            <person name="Barry K."/>
            <person name="Bills G."/>
            <person name="Bluhm B."/>
            <person name="Cannon C."/>
            <person name="Castanera R."/>
            <person name="Culley D."/>
            <person name="Daum C."/>
            <person name="Ezra D."/>
            <person name="Gonzalez J."/>
            <person name="Henrissat B."/>
            <person name="Kuo A."/>
            <person name="Liang C."/>
            <person name="Lipzen A."/>
            <person name="Lutzoni F."/>
            <person name="Magnuson J."/>
            <person name="Mondo S."/>
            <person name="Nolan M."/>
            <person name="Ohm R."/>
            <person name="Pangilinan J."/>
            <person name="Park H.-J."/>
            <person name="Ramirez L."/>
            <person name="Alfaro M."/>
            <person name="Sun H."/>
            <person name="Tritt A."/>
            <person name="Yoshinaga Y."/>
            <person name="Zwiers L.-H."/>
            <person name="Turgeon B."/>
            <person name="Goodwin S."/>
            <person name="Spatafora J."/>
            <person name="Crous P."/>
            <person name="Grigoriev I."/>
        </authorList>
    </citation>
    <scope>NUCLEOTIDE SEQUENCE</scope>
    <source>
        <strain evidence="1">CBS 525.71</strain>
    </source>
</reference>
<organism evidence="1 2">
    <name type="scientific">Macroventuria anomochaeta</name>
    <dbReference type="NCBI Taxonomy" id="301207"/>
    <lineage>
        <taxon>Eukaryota</taxon>
        <taxon>Fungi</taxon>
        <taxon>Dikarya</taxon>
        <taxon>Ascomycota</taxon>
        <taxon>Pezizomycotina</taxon>
        <taxon>Dothideomycetes</taxon>
        <taxon>Pleosporomycetidae</taxon>
        <taxon>Pleosporales</taxon>
        <taxon>Pleosporineae</taxon>
        <taxon>Didymellaceae</taxon>
        <taxon>Macroventuria</taxon>
    </lineage>
</organism>
<dbReference type="Proteomes" id="UP000799754">
    <property type="component" value="Unassembled WGS sequence"/>
</dbReference>
<gene>
    <name evidence="1" type="ORF">BU25DRAFT_61170</name>
</gene>
<proteinExistence type="predicted"/>
<evidence type="ECO:0000313" key="2">
    <source>
        <dbReference type="Proteomes" id="UP000799754"/>
    </source>
</evidence>
<protein>
    <submittedName>
        <fullName evidence="1">Uncharacterized protein</fullName>
    </submittedName>
</protein>
<comment type="caution">
    <text evidence="1">The sequence shown here is derived from an EMBL/GenBank/DDBJ whole genome shotgun (WGS) entry which is preliminary data.</text>
</comment>
<sequence length="78" mass="8679">MVSVSGVSCFLLVLLSSIFCAIAQDSICGTLDYHDEVNLSYYMGNFFYNWPGIVHSVSRILPAGCKLQSLPLLVLERY</sequence>